<feature type="compositionally biased region" description="Acidic residues" evidence="1">
    <location>
        <begin position="25"/>
        <end position="35"/>
    </location>
</feature>
<dbReference type="GO" id="GO:0006361">
    <property type="term" value="P:transcription initiation at RNA polymerase I promoter"/>
    <property type="evidence" value="ECO:0007669"/>
    <property type="project" value="TreeGrafter"/>
</dbReference>
<feature type="region of interest" description="Disordered" evidence="1">
    <location>
        <begin position="408"/>
        <end position="458"/>
    </location>
</feature>
<feature type="compositionally biased region" description="Low complexity" evidence="1">
    <location>
        <begin position="40"/>
        <end position="62"/>
    </location>
</feature>
<feature type="compositionally biased region" description="Acidic residues" evidence="1">
    <location>
        <begin position="418"/>
        <end position="431"/>
    </location>
</feature>
<dbReference type="AlphaFoldDB" id="A0A1Y2DV02"/>
<gene>
    <name evidence="2" type="ORF">BCR38DRAFT_435879</name>
</gene>
<dbReference type="GO" id="GO:0000500">
    <property type="term" value="C:RNA polymerase I upstream activating factor complex"/>
    <property type="evidence" value="ECO:0007669"/>
    <property type="project" value="InterPro"/>
</dbReference>
<comment type="caution">
    <text evidence="2">The sequence shown here is derived from an EMBL/GenBank/DDBJ whole genome shotgun (WGS) entry which is preliminary data.</text>
</comment>
<dbReference type="InParanoid" id="A0A1Y2DV02"/>
<reference evidence="2 3" key="1">
    <citation type="submission" date="2016-07" db="EMBL/GenBank/DDBJ databases">
        <title>Pervasive Adenine N6-methylation of Active Genes in Fungi.</title>
        <authorList>
            <consortium name="DOE Joint Genome Institute"/>
            <person name="Mondo S.J."/>
            <person name="Dannebaum R.O."/>
            <person name="Kuo R.C."/>
            <person name="Labutti K."/>
            <person name="Haridas S."/>
            <person name="Kuo A."/>
            <person name="Salamov A."/>
            <person name="Ahrendt S.R."/>
            <person name="Lipzen A."/>
            <person name="Sullivan W."/>
            <person name="Andreopoulos W.B."/>
            <person name="Clum A."/>
            <person name="Lindquist E."/>
            <person name="Daum C."/>
            <person name="Ramamoorthy G.K."/>
            <person name="Gryganskyi A."/>
            <person name="Culley D."/>
            <person name="Magnuson J.K."/>
            <person name="James T.Y."/>
            <person name="O'Malley M.A."/>
            <person name="Stajich J.E."/>
            <person name="Spatafora J.W."/>
            <person name="Visel A."/>
            <person name="Grigoriev I.V."/>
        </authorList>
    </citation>
    <scope>NUCLEOTIDE SEQUENCE [LARGE SCALE GENOMIC DNA]</scope>
    <source>
        <strain evidence="2 3">CBS 129021</strain>
    </source>
</reference>
<dbReference type="STRING" id="1141098.A0A1Y2DV02"/>
<name>A0A1Y2DV02_9PEZI</name>
<feature type="compositionally biased region" description="Low complexity" evidence="1">
    <location>
        <begin position="432"/>
        <end position="442"/>
    </location>
</feature>
<dbReference type="Proteomes" id="UP000193689">
    <property type="component" value="Unassembled WGS sequence"/>
</dbReference>
<keyword evidence="3" id="KW-1185">Reference proteome</keyword>
<evidence type="ECO:0000313" key="3">
    <source>
        <dbReference type="Proteomes" id="UP000193689"/>
    </source>
</evidence>
<protein>
    <recommendedName>
        <fullName evidence="4">Myb-like domain-containing protein</fullName>
    </recommendedName>
</protein>
<dbReference type="EMBL" id="MCFJ01000008">
    <property type="protein sequence ID" value="ORY63101.1"/>
    <property type="molecule type" value="Genomic_DNA"/>
</dbReference>
<dbReference type="GeneID" id="63776626"/>
<dbReference type="RefSeq" id="XP_040714758.1">
    <property type="nucleotide sequence ID" value="XM_040860414.1"/>
</dbReference>
<evidence type="ECO:0008006" key="4">
    <source>
        <dbReference type="Google" id="ProtNLM"/>
    </source>
</evidence>
<dbReference type="InterPro" id="IPR039601">
    <property type="entry name" value="Rrn5"/>
</dbReference>
<evidence type="ECO:0000256" key="1">
    <source>
        <dbReference type="SAM" id="MobiDB-lite"/>
    </source>
</evidence>
<accession>A0A1Y2DV02</accession>
<evidence type="ECO:0000313" key="2">
    <source>
        <dbReference type="EMBL" id="ORY63101.1"/>
    </source>
</evidence>
<proteinExistence type="predicted"/>
<dbReference type="GO" id="GO:0000182">
    <property type="term" value="F:rDNA binding"/>
    <property type="evidence" value="ECO:0007669"/>
    <property type="project" value="TreeGrafter"/>
</dbReference>
<organism evidence="2 3">
    <name type="scientific">Pseudomassariella vexata</name>
    <dbReference type="NCBI Taxonomy" id="1141098"/>
    <lineage>
        <taxon>Eukaryota</taxon>
        <taxon>Fungi</taxon>
        <taxon>Dikarya</taxon>
        <taxon>Ascomycota</taxon>
        <taxon>Pezizomycotina</taxon>
        <taxon>Sordariomycetes</taxon>
        <taxon>Xylariomycetidae</taxon>
        <taxon>Amphisphaeriales</taxon>
        <taxon>Pseudomassariaceae</taxon>
        <taxon>Pseudomassariella</taxon>
    </lineage>
</organism>
<dbReference type="GO" id="GO:0042790">
    <property type="term" value="P:nucleolar large rRNA transcription by RNA polymerase I"/>
    <property type="evidence" value="ECO:0007669"/>
    <property type="project" value="InterPro"/>
</dbReference>
<sequence length="591" mass="65566">MSSAEDDYAPSEVVSHISGVLEALPAEEDPYIEQDDSFRSSESSSEGDNNTATASSGEEASSPNSFGRSRKRRRLPDYSGAPLKRQKCTFNADYLALLNQDIQDAAAGLVVSTETNAAELQDSQLGATRWNHIEKEALFSALGRLGRDDLPGIAARIGTKGAVEVHQYLVFLSETELRRRQAEGDLRRKTLKPVEVLAAVEVSQDCCNALDEVGDDLSLRQEGHEVAVEEKKWGDKWLVTKSLSKELDEVSMKRKGPDVELPFAELFILRNWIRVSEHMFMNSSIPEYNWRWFSDSVPPAIRSTALSDFHALAVSVTRRLVAAALHMSQSRIKAKKEVVAKTRHVVKARDVKAAADSISMKTSRREFWARSARRLRLDVYGSKGEDEGEGGGDEIMSYDDIEAALGYRRPHWRTAPERDDDDDDDDNDDLSDTSTTSTPIDSMNPEIQDTSESNRDLSPETAAIKYDLEEAMHFSADFEGTTRARQALQSRIQAEYRLEAEADEHDARASTQEEARLWGVLRQQGVAPQWGTTTMPSTGGPGQTTATTTGLPKGARRAVFEPAVGYDWRATFEYMSEWEVAGRDAEGAVGT</sequence>
<dbReference type="PANTHER" id="PTHR28079:SF1">
    <property type="entry name" value="RNA POLYMERASE I-SPECIFIC TRANSCRIPTION INITIATION FACTOR RRN5"/>
    <property type="match status" value="1"/>
</dbReference>
<feature type="region of interest" description="Disordered" evidence="1">
    <location>
        <begin position="19"/>
        <end position="78"/>
    </location>
</feature>
<dbReference type="GO" id="GO:0001181">
    <property type="term" value="F:RNA polymerase I general transcription initiation factor activity"/>
    <property type="evidence" value="ECO:0007669"/>
    <property type="project" value="TreeGrafter"/>
</dbReference>
<dbReference type="OrthoDB" id="2240312at2759"/>
<dbReference type="PANTHER" id="PTHR28079">
    <property type="entry name" value="RNA POLYMERASE I-SPECIFIC TRANSCRIPTION INITIATION FACTOR RRN5"/>
    <property type="match status" value="1"/>
</dbReference>